<dbReference type="GO" id="GO:0005737">
    <property type="term" value="C:cytoplasm"/>
    <property type="evidence" value="ECO:0007669"/>
    <property type="project" value="GOC"/>
</dbReference>
<feature type="domain" description="ZW10 C-terminal helical" evidence="3">
    <location>
        <begin position="535"/>
        <end position="678"/>
    </location>
</feature>
<sequence length="681" mass="78455">MSFVAEIVCSAEKIAIENMDENVANILYTSDGYKQDVLQYIEEIYIKFSKRPRSNSALLNKSTTLMANISEIDKTLDEIITSDMQHSNKNMLVLYKQELIKAKTAVELGSKLIKMHEILLNMNNCVRYERYVDGIKLIKEIEGYSDDMELIQLDAFNGIINKFSVSKVILRMQLIKEYTKCIQYSATNPFTLTVKPTENIVEIFNAVGISKLELIDEFVKYLWDNMFSIIVKYKTSVNVVEKNMIKKLTVDVNDKTPNDNYNNVFENLILLTNFLNNHLDYMLVTDTTILDYIGKQIRINLSELIISSCLVNTIPTNTEELEKYTTATVKDVENLQAELIKCKIFTEDTNLIINYVKNVDVLSLNKTCAEYISRATEIMKKDLHDMVEVGREPDKSNLPSNKFPACFISKSTLELIDLSDEIRQNATTFGINAKKIYSVVRNIFQIYGSVVEHHHQKLLQTIPDQVAIFHNNCIYLSLSLLPTLFIQESYLLKRTGIRALVNSIQQQINQIEDIIKMSGLICLNALEKLDPITEKCIHQCLKQLELLQTAWHKILPQSEYNRSMGYVLNYLCNYIINAVLNTEEVSSEIRAQLVDTFKDILTRGPKIFPNPKDVHRYVKVWDRFNELVFILNSSLNEMCDRWADGNGPLALQFKPEEVQRLIRTLFPNNDRRVTLLAKTVK</sequence>
<proteinExistence type="predicted"/>
<dbReference type="InterPro" id="IPR048344">
    <property type="entry name" value="Zw10_middle"/>
</dbReference>
<name>A0AAW1MK84_POPJA</name>
<dbReference type="PANTHER" id="PTHR12205">
    <property type="entry name" value="CENTROMERE/KINETOCHORE PROTEIN ZW10"/>
    <property type="match status" value="1"/>
</dbReference>
<evidence type="ECO:0000259" key="1">
    <source>
        <dbReference type="Pfam" id="PF20665"/>
    </source>
</evidence>
<dbReference type="EMBL" id="JASPKY010000043">
    <property type="protein sequence ID" value="KAK9745944.1"/>
    <property type="molecule type" value="Genomic_DNA"/>
</dbReference>
<dbReference type="Pfam" id="PF20666">
    <property type="entry name" value="ZW10_C"/>
    <property type="match status" value="1"/>
</dbReference>
<keyword evidence="5" id="KW-1185">Reference proteome</keyword>
<organism evidence="4 5">
    <name type="scientific">Popillia japonica</name>
    <name type="common">Japanese beetle</name>
    <dbReference type="NCBI Taxonomy" id="7064"/>
    <lineage>
        <taxon>Eukaryota</taxon>
        <taxon>Metazoa</taxon>
        <taxon>Ecdysozoa</taxon>
        <taxon>Arthropoda</taxon>
        <taxon>Hexapoda</taxon>
        <taxon>Insecta</taxon>
        <taxon>Pterygota</taxon>
        <taxon>Neoptera</taxon>
        <taxon>Endopterygota</taxon>
        <taxon>Coleoptera</taxon>
        <taxon>Polyphaga</taxon>
        <taxon>Scarabaeiformia</taxon>
        <taxon>Scarabaeidae</taxon>
        <taxon>Rutelinae</taxon>
        <taxon>Popillia</taxon>
    </lineage>
</organism>
<dbReference type="AlphaFoldDB" id="A0AAW1MK84"/>
<evidence type="ECO:0000259" key="2">
    <source>
        <dbReference type="Pfam" id="PF20666"/>
    </source>
</evidence>
<dbReference type="PANTHER" id="PTHR12205:SF0">
    <property type="entry name" value="CENTROMERE_KINETOCHORE PROTEIN ZW10 HOMOLOG"/>
    <property type="match status" value="1"/>
</dbReference>
<feature type="domain" description="Centromere/kinetochore protein zw10 C-terminal" evidence="2">
    <location>
        <begin position="403"/>
        <end position="485"/>
    </location>
</feature>
<dbReference type="Proteomes" id="UP001458880">
    <property type="component" value="Unassembled WGS sequence"/>
</dbReference>
<evidence type="ECO:0000259" key="3">
    <source>
        <dbReference type="Pfam" id="PF22766"/>
    </source>
</evidence>
<gene>
    <name evidence="4" type="ORF">QE152_g6471</name>
</gene>
<dbReference type="GO" id="GO:1990423">
    <property type="term" value="C:RZZ complex"/>
    <property type="evidence" value="ECO:0007669"/>
    <property type="project" value="TreeGrafter"/>
</dbReference>
<dbReference type="GO" id="GO:0007094">
    <property type="term" value="P:mitotic spindle assembly checkpoint signaling"/>
    <property type="evidence" value="ECO:0007669"/>
    <property type="project" value="TreeGrafter"/>
</dbReference>
<protein>
    <submittedName>
        <fullName evidence="4">Centromere/kinetochore Zw10</fullName>
    </submittedName>
</protein>
<accession>A0AAW1MK84</accession>
<dbReference type="Gene3D" id="1.10.357.150">
    <property type="match status" value="1"/>
</dbReference>
<feature type="domain" description="Centromere/kinetochore protein zw10 middle" evidence="1">
    <location>
        <begin position="198"/>
        <end position="379"/>
    </location>
</feature>
<evidence type="ECO:0000313" key="4">
    <source>
        <dbReference type="EMBL" id="KAK9745944.1"/>
    </source>
</evidence>
<comment type="caution">
    <text evidence="4">The sequence shown here is derived from an EMBL/GenBank/DDBJ whole genome shotgun (WGS) entry which is preliminary data.</text>
</comment>
<dbReference type="GO" id="GO:0006888">
    <property type="term" value="P:endoplasmic reticulum to Golgi vesicle-mediated transport"/>
    <property type="evidence" value="ECO:0007669"/>
    <property type="project" value="TreeGrafter"/>
</dbReference>
<dbReference type="InterPro" id="IPR048343">
    <property type="entry name" value="ZW10_C"/>
</dbReference>
<dbReference type="InterPro" id="IPR055148">
    <property type="entry name" value="ZW10_C_2"/>
</dbReference>
<evidence type="ECO:0000313" key="5">
    <source>
        <dbReference type="Proteomes" id="UP001458880"/>
    </source>
</evidence>
<reference evidence="4 5" key="1">
    <citation type="journal article" date="2024" name="BMC Genomics">
        <title>De novo assembly and annotation of Popillia japonica's genome with initial clues to its potential as an invasive pest.</title>
        <authorList>
            <person name="Cucini C."/>
            <person name="Boschi S."/>
            <person name="Funari R."/>
            <person name="Cardaioli E."/>
            <person name="Iannotti N."/>
            <person name="Marturano G."/>
            <person name="Paoli F."/>
            <person name="Bruttini M."/>
            <person name="Carapelli A."/>
            <person name="Frati F."/>
            <person name="Nardi F."/>
        </authorList>
    </citation>
    <scope>NUCLEOTIDE SEQUENCE [LARGE SCALE GENOMIC DNA]</scope>
    <source>
        <strain evidence="4">DMR45628</strain>
    </source>
</reference>
<dbReference type="Pfam" id="PF20665">
    <property type="entry name" value="Zw10_middle"/>
    <property type="match status" value="1"/>
</dbReference>
<dbReference type="InterPro" id="IPR046362">
    <property type="entry name" value="Zw10/DSL1_C_sf"/>
</dbReference>
<dbReference type="Pfam" id="PF22766">
    <property type="entry name" value="ZW10_C2"/>
    <property type="match status" value="1"/>
</dbReference>